<dbReference type="InterPro" id="IPR018030">
    <property type="entry name" value="Fimbrial_membr_usher_CS"/>
</dbReference>
<dbReference type="PROSITE" id="PS01151">
    <property type="entry name" value="FIMBRIAL_USHER"/>
    <property type="match status" value="1"/>
</dbReference>
<dbReference type="EMBL" id="JAGJRS010000016">
    <property type="protein sequence ID" value="MBP1474263.1"/>
    <property type="molecule type" value="Genomic_DNA"/>
</dbReference>
<evidence type="ECO:0000256" key="1">
    <source>
        <dbReference type="ARBA" id="ARBA00004571"/>
    </source>
</evidence>
<keyword evidence="9" id="KW-1029">Fimbrium biogenesis</keyword>
<comment type="caution">
    <text evidence="13">The sequence shown here is derived from an EMBL/GenBank/DDBJ whole genome shotgun (WGS) entry which is preliminary data.</text>
</comment>
<dbReference type="Proteomes" id="UP000823790">
    <property type="component" value="Unassembled WGS sequence"/>
</dbReference>
<keyword evidence="4" id="KW-1134">Transmembrane beta strand</keyword>
<dbReference type="Gene3D" id="3.10.20.410">
    <property type="match status" value="1"/>
</dbReference>
<dbReference type="InterPro" id="IPR025949">
    <property type="entry name" value="PapC-like_C"/>
</dbReference>
<gene>
    <name evidence="13" type="ORF">J7I44_08125</name>
</gene>
<reference evidence="13 14" key="1">
    <citation type="submission" date="2021-04" db="EMBL/GenBank/DDBJ databases">
        <authorList>
            <person name="Huq M.A."/>
        </authorList>
    </citation>
    <scope>NUCLEOTIDE SEQUENCE [LARGE SCALE GENOMIC DNA]</scope>
    <source>
        <strain evidence="13 14">MAH-13</strain>
    </source>
</reference>
<keyword evidence="14" id="KW-1185">Reference proteome</keyword>
<dbReference type="InterPro" id="IPR037224">
    <property type="entry name" value="PapC_N_sf"/>
</dbReference>
<feature type="chain" id="PRO_5047447778" evidence="10">
    <location>
        <begin position="38"/>
        <end position="920"/>
    </location>
</feature>
<proteinExistence type="inferred from homology"/>
<evidence type="ECO:0000256" key="6">
    <source>
        <dbReference type="ARBA" id="ARBA00022729"/>
    </source>
</evidence>
<feature type="signal peptide" evidence="10">
    <location>
        <begin position="1"/>
        <end position="37"/>
    </location>
</feature>
<name>A0ABS4DMI3_9GAMM</name>
<evidence type="ECO:0000259" key="11">
    <source>
        <dbReference type="Pfam" id="PF13953"/>
    </source>
</evidence>
<dbReference type="InterPro" id="IPR000015">
    <property type="entry name" value="Fimb_usher"/>
</dbReference>
<evidence type="ECO:0000256" key="7">
    <source>
        <dbReference type="ARBA" id="ARBA00023136"/>
    </source>
</evidence>
<comment type="similarity">
    <text evidence="2 9">Belongs to the fimbrial export usher family.</text>
</comment>
<dbReference type="InterPro" id="IPR042186">
    <property type="entry name" value="FimD_plug_dom"/>
</dbReference>
<evidence type="ECO:0000313" key="14">
    <source>
        <dbReference type="Proteomes" id="UP000823790"/>
    </source>
</evidence>
<dbReference type="RefSeq" id="WP_209618708.1">
    <property type="nucleotide sequence ID" value="NZ_JAGJRS010000016.1"/>
</dbReference>
<organism evidence="13 14">
    <name type="scientific">Frateuria flava</name>
    <dbReference type="NCBI Taxonomy" id="2821489"/>
    <lineage>
        <taxon>Bacteria</taxon>
        <taxon>Pseudomonadati</taxon>
        <taxon>Pseudomonadota</taxon>
        <taxon>Gammaproteobacteria</taxon>
        <taxon>Lysobacterales</taxon>
        <taxon>Rhodanobacteraceae</taxon>
        <taxon>Frateuria</taxon>
    </lineage>
</organism>
<evidence type="ECO:0000256" key="3">
    <source>
        <dbReference type="ARBA" id="ARBA00022448"/>
    </source>
</evidence>
<dbReference type="PANTHER" id="PTHR30451:SF20">
    <property type="entry name" value="FIMBRIAE USHER"/>
    <property type="match status" value="1"/>
</dbReference>
<keyword evidence="5 9" id="KW-0812">Transmembrane</keyword>
<keyword evidence="3 9" id="KW-0813">Transport</keyword>
<sequence>MISFRRPPCCHRSLRRTALAMACGVALASVLAYPAAAASPEGATAPPEGAAASGGLADFDRSLLAGGGSHATDLSRFERGNIVFPGIYNVDVYLNGEWVGRLDVRLAAPTEQASAVPCVDAALLQRMGLASDKLIAKLQAAGNNACVGLAQLIPDATMAFDLPNLRLDTTVPQAYMRQRPRGWVSPESWDAGVPAFLLNYNLNAYRSDSNGQSQTSTYLGLRSALNIGLWQLRQDSTVTWQSGVAGAPAQRHWQNIDTYVQRALPRWRAVLSVGDSYTDGAVFDSYGLRGVQLVSDDRMLPQSQRGYAPVVRGVAQSNAKVVVNQNGVQIYQTTVAPGPFVISDLYPTGYGGDLDVVVTEADGRQHAFKVPYASVAQSLRAGITRFDMAAGRLRDNALHDQPAVVQAAVQHGFGNRFTGYAGAQGAQGYASALIGGAFNTRWGALALDVTQAHAQIPGKGDYNGRSFRVTYSKIVPETDTSLSVAAYRYSTSGFLSLKDAQYARDFARRGLDTLQNVSGMPQMIDGVPLQSLLSQAQLAALGGSAFVNNNPYAMRGLVQQRNRFTLTLSQQLGQSGGSLYANASISDYWNRSGSDRQFQLGYNSHVGRLSWGVSASRGRTQFGGYDNQFFLSASLPLGNSAHSPSLMFNASHDDQGGNQQQAAVNGTLGQWNQFTYGASASHGSDGIGNAYSVNGGYSGPYATLAASVGHGSGYSQSSANASGAMVVHAGGVTFGPPTGDTVALVHVPGAAGAHITNAPGLRVGRSGYALVPYLAPYQLDTVEIDPQGLPLGVQLDATSGNVAPYAGAIVKLDFKTRYGRALVVRIRTDNGTALPFGSEIRATDGSLAGTVGQGGMALLRVASASGQLAAHWQDASEAEHACRFAYTVPADASRRQIGMMIDATCSATASATTPHGGSAP</sequence>
<dbReference type="Pfam" id="PF13954">
    <property type="entry name" value="PapC_N"/>
    <property type="match status" value="1"/>
</dbReference>
<dbReference type="Gene3D" id="2.60.40.2070">
    <property type="match status" value="1"/>
</dbReference>
<evidence type="ECO:0000256" key="10">
    <source>
        <dbReference type="SAM" id="SignalP"/>
    </source>
</evidence>
<keyword evidence="7 9" id="KW-0472">Membrane</keyword>
<dbReference type="InterPro" id="IPR043142">
    <property type="entry name" value="PapC-like_C_sf"/>
</dbReference>
<evidence type="ECO:0000256" key="9">
    <source>
        <dbReference type="RuleBase" id="RU003884"/>
    </source>
</evidence>
<feature type="domain" description="PapC-like C-terminal" evidence="11">
    <location>
        <begin position="824"/>
        <end position="889"/>
    </location>
</feature>
<dbReference type="Gene3D" id="2.60.40.2610">
    <property type="entry name" value="Outer membrane usher protein FimD, plug domain"/>
    <property type="match status" value="1"/>
</dbReference>
<evidence type="ECO:0000313" key="13">
    <source>
        <dbReference type="EMBL" id="MBP1474263.1"/>
    </source>
</evidence>
<protein>
    <submittedName>
        <fullName evidence="13">Fimbrial biogenesis outer membrane usher protein</fullName>
    </submittedName>
</protein>
<dbReference type="PANTHER" id="PTHR30451">
    <property type="entry name" value="OUTER MEMBRANE USHER PROTEIN"/>
    <property type="match status" value="1"/>
</dbReference>
<evidence type="ECO:0000256" key="8">
    <source>
        <dbReference type="ARBA" id="ARBA00023237"/>
    </source>
</evidence>
<comment type="subcellular location">
    <subcellularLocation>
        <location evidence="1 9">Cell outer membrane</location>
        <topology evidence="1 9">Multi-pass membrane protein</topology>
    </subcellularLocation>
</comment>
<keyword evidence="8 9" id="KW-0998">Cell outer membrane</keyword>
<feature type="domain" description="PapC N-terminal" evidence="12">
    <location>
        <begin position="59"/>
        <end position="204"/>
    </location>
</feature>
<accession>A0ABS4DMI3</accession>
<dbReference type="Gene3D" id="2.60.40.3110">
    <property type="match status" value="1"/>
</dbReference>
<dbReference type="InterPro" id="IPR025885">
    <property type="entry name" value="PapC_N"/>
</dbReference>
<evidence type="ECO:0000256" key="2">
    <source>
        <dbReference type="ARBA" id="ARBA00008064"/>
    </source>
</evidence>
<evidence type="ECO:0000259" key="12">
    <source>
        <dbReference type="Pfam" id="PF13954"/>
    </source>
</evidence>
<dbReference type="Pfam" id="PF13953">
    <property type="entry name" value="PapC_C"/>
    <property type="match status" value="1"/>
</dbReference>
<dbReference type="Pfam" id="PF00577">
    <property type="entry name" value="Usher"/>
    <property type="match status" value="1"/>
</dbReference>
<evidence type="ECO:0000256" key="5">
    <source>
        <dbReference type="ARBA" id="ARBA00022692"/>
    </source>
</evidence>
<keyword evidence="6 10" id="KW-0732">Signal</keyword>
<dbReference type="SUPFAM" id="SSF141729">
    <property type="entry name" value="FimD N-terminal domain-like"/>
    <property type="match status" value="1"/>
</dbReference>
<evidence type="ECO:0000256" key="4">
    <source>
        <dbReference type="ARBA" id="ARBA00022452"/>
    </source>
</evidence>